<evidence type="ECO:0000259" key="2">
    <source>
        <dbReference type="Pfam" id="PF00535"/>
    </source>
</evidence>
<dbReference type="SUPFAM" id="SSF53448">
    <property type="entry name" value="Nucleotide-diphospho-sugar transferases"/>
    <property type="match status" value="1"/>
</dbReference>
<dbReference type="GO" id="GO:0016758">
    <property type="term" value="F:hexosyltransferase activity"/>
    <property type="evidence" value="ECO:0007669"/>
    <property type="project" value="UniProtKB-ARBA"/>
</dbReference>
<dbReference type="Proteomes" id="UP001305702">
    <property type="component" value="Chromosome"/>
</dbReference>
<dbReference type="RefSeq" id="WP_315606470.1">
    <property type="nucleotide sequence ID" value="NZ_CP130318.1"/>
</dbReference>
<dbReference type="PANTHER" id="PTHR22916">
    <property type="entry name" value="GLYCOSYLTRANSFERASE"/>
    <property type="match status" value="1"/>
</dbReference>
<gene>
    <name evidence="3" type="ORF">MJA45_06580</name>
</gene>
<reference evidence="3 4" key="1">
    <citation type="submission" date="2022-02" db="EMBL/GenBank/DDBJ databases">
        <title>Paenibacillus sp. MBLB1776 Whole Genome Shotgun Sequencing.</title>
        <authorList>
            <person name="Hwang C.Y."/>
            <person name="Cho E.-S."/>
            <person name="Seo M.-J."/>
        </authorList>
    </citation>
    <scope>NUCLEOTIDE SEQUENCE [LARGE SCALE GENOMIC DNA]</scope>
    <source>
        <strain evidence="3 4">MBLB1776</strain>
    </source>
</reference>
<dbReference type="Pfam" id="PF00535">
    <property type="entry name" value="Glycos_transf_2"/>
    <property type="match status" value="1"/>
</dbReference>
<name>A0AA96LJM4_9BACL</name>
<feature type="domain" description="Glycosyltransferase 2-like" evidence="2">
    <location>
        <begin position="5"/>
        <end position="170"/>
    </location>
</feature>
<dbReference type="PANTHER" id="PTHR22916:SF3">
    <property type="entry name" value="UDP-GLCNAC:BETAGAL BETA-1,3-N-ACETYLGLUCOSAMINYLTRANSFERASE-LIKE PROTEIN 1"/>
    <property type="match status" value="1"/>
</dbReference>
<dbReference type="CDD" id="cd00761">
    <property type="entry name" value="Glyco_tranf_GTA_type"/>
    <property type="match status" value="1"/>
</dbReference>
<sequence length="347" mass="41287">MDRVSVVVPVYNAARTLEKCIRSILKQSFRGLELILVDDGSTDKSLAICKKYRARDERIVVISQPNAGSIASRRRGVEAARSDYVVFVDADDWIDRDMIRILYEEAVKNDLDLVVCNTYKVLGWARERNNSWYFNEDKLYYKEEIRKKLAAAYLWGHPFPATLHGKIYRKRIVVENGSFLSKIKFFGDDLYYNLEILLHAERLKVIHTPLYYYRVGGLTCRYMPHFFEDMITGYEIQKTVVERYYPDTKEKEYDGICIMLLNLLRSSLYNLFVGRLDKVQIKQLIFRYLTHENVRECLYNKGCLKYFPRDYLEAIYKQDTEYMYRLGKRLYLRRLPHKLMIELCSFL</sequence>
<evidence type="ECO:0000313" key="3">
    <source>
        <dbReference type="EMBL" id="WNQ12692.1"/>
    </source>
</evidence>
<dbReference type="EC" id="2.4.-.-" evidence="3"/>
<dbReference type="Gene3D" id="3.90.550.10">
    <property type="entry name" value="Spore Coat Polysaccharide Biosynthesis Protein SpsA, Chain A"/>
    <property type="match status" value="1"/>
</dbReference>
<dbReference type="InterPro" id="IPR029044">
    <property type="entry name" value="Nucleotide-diphossugar_trans"/>
</dbReference>
<dbReference type="InterPro" id="IPR001173">
    <property type="entry name" value="Glyco_trans_2-like"/>
</dbReference>
<keyword evidence="3" id="KW-0808">Transferase</keyword>
<evidence type="ECO:0000256" key="1">
    <source>
        <dbReference type="ARBA" id="ARBA00006739"/>
    </source>
</evidence>
<keyword evidence="3" id="KW-0328">Glycosyltransferase</keyword>
<protein>
    <submittedName>
        <fullName evidence="3">Glycosyltransferase</fullName>
        <ecNumber evidence="3">2.4.-.-</ecNumber>
    </submittedName>
</protein>
<proteinExistence type="inferred from homology"/>
<evidence type="ECO:0000313" key="4">
    <source>
        <dbReference type="Proteomes" id="UP001305702"/>
    </source>
</evidence>
<dbReference type="KEGG" id="paun:MJA45_06580"/>
<dbReference type="EMBL" id="CP130318">
    <property type="protein sequence ID" value="WNQ12692.1"/>
    <property type="molecule type" value="Genomic_DNA"/>
</dbReference>
<keyword evidence="4" id="KW-1185">Reference proteome</keyword>
<organism evidence="3 4">
    <name type="scientific">Paenibacillus aurantius</name>
    <dbReference type="NCBI Taxonomy" id="2918900"/>
    <lineage>
        <taxon>Bacteria</taxon>
        <taxon>Bacillati</taxon>
        <taxon>Bacillota</taxon>
        <taxon>Bacilli</taxon>
        <taxon>Bacillales</taxon>
        <taxon>Paenibacillaceae</taxon>
        <taxon>Paenibacillus</taxon>
    </lineage>
</organism>
<accession>A0AA96LJM4</accession>
<comment type="similarity">
    <text evidence="1">Belongs to the glycosyltransferase 2 family.</text>
</comment>
<dbReference type="AlphaFoldDB" id="A0AA96LJM4"/>